<dbReference type="RefSeq" id="WP_323869457.1">
    <property type="nucleotide sequence ID" value="NZ_JACXBF010000428.1"/>
</dbReference>
<feature type="domain" description="Putative tail fiber protein gp53-like C-terminal" evidence="1">
    <location>
        <begin position="135"/>
        <end position="209"/>
    </location>
</feature>
<evidence type="ECO:0000259" key="1">
    <source>
        <dbReference type="Pfam" id="PF21882"/>
    </source>
</evidence>
<proteinExistence type="predicted"/>
<dbReference type="Proteomes" id="UP001193920">
    <property type="component" value="Unassembled WGS sequence"/>
</dbReference>
<name>A0AAW3YWS3_9GAMM</name>
<dbReference type="Gene3D" id="2.60.40.3940">
    <property type="match status" value="1"/>
</dbReference>
<comment type="caution">
    <text evidence="2">The sequence shown here is derived from an EMBL/GenBank/DDBJ whole genome shotgun (WGS) entry which is preliminary data.</text>
</comment>
<dbReference type="Pfam" id="PF03406">
    <property type="entry name" value="Phage_fiber_2"/>
    <property type="match status" value="1"/>
</dbReference>
<evidence type="ECO:0000313" key="2">
    <source>
        <dbReference type="EMBL" id="MBD2801957.1"/>
    </source>
</evidence>
<dbReference type="GO" id="GO:0046718">
    <property type="term" value="P:symbiont entry into host cell"/>
    <property type="evidence" value="ECO:0007669"/>
    <property type="project" value="InterPro"/>
</dbReference>
<sequence>MQDKKLDASVSAESNLVIVTTPEYIKEAIKEHAASRNHPYATHVEPGLVTLNNETDSDSELTVATSKAVKRAYNLANAANQDANNANRNANTRLAKDQNGADIPDKMEFVKNIGLMDALARIKNTALLSENGWWKCGDTGLIIQWGIFGQQSDAYGTYIFPLPIKFPNKGLWALGYSSQALSYGEDTYSGSAELLDNANLKVTLDNHRPTACIAIGY</sequence>
<reference evidence="2" key="2">
    <citation type="journal article" date="2024" name="Toxins">
        <title>Genome Sequence Analysis of Native Xenorhabdus Strains Isolated from Entomopathogenic Nematodes in Argentina.</title>
        <authorList>
            <person name="Palma L."/>
            <person name="Frizzo L."/>
            <person name="Kaiser S."/>
            <person name="Berry C."/>
            <person name="Caballero P."/>
            <person name="Bode H.B."/>
            <person name="Del Valle E.E."/>
        </authorList>
    </citation>
    <scope>NUCLEOTIDE SEQUENCE</scope>
    <source>
        <strain evidence="2">M</strain>
    </source>
</reference>
<gene>
    <name evidence="2" type="ORF">ID854_16345</name>
</gene>
<reference evidence="2" key="1">
    <citation type="submission" date="2020-09" db="EMBL/GenBank/DDBJ databases">
        <authorList>
            <person name="Palma L."/>
            <person name="Caballero P."/>
            <person name="Berry C."/>
            <person name="Del Valle E."/>
        </authorList>
    </citation>
    <scope>NUCLEOTIDE SEQUENCE</scope>
    <source>
        <strain evidence="2">M</strain>
    </source>
</reference>
<dbReference type="InterPro" id="IPR005068">
    <property type="entry name" value="Phage_lambda_Stf-r2"/>
</dbReference>
<organism evidence="2">
    <name type="scientific">Xenorhabdus szentirmaii</name>
    <dbReference type="NCBI Taxonomy" id="290112"/>
    <lineage>
        <taxon>Bacteria</taxon>
        <taxon>Pseudomonadati</taxon>
        <taxon>Pseudomonadota</taxon>
        <taxon>Gammaproteobacteria</taxon>
        <taxon>Enterobacterales</taxon>
        <taxon>Morganellaceae</taxon>
        <taxon>Xenorhabdus</taxon>
    </lineage>
</organism>
<dbReference type="EMBL" id="JACXBF010000428">
    <property type="protein sequence ID" value="MBD2801957.1"/>
    <property type="molecule type" value="Genomic_DNA"/>
</dbReference>
<accession>A0AAW3YWS3</accession>
<protein>
    <submittedName>
        <fullName evidence="2">Tail fiber protein</fullName>
    </submittedName>
</protein>
<dbReference type="InterPro" id="IPR054075">
    <property type="entry name" value="Gp53-like_C"/>
</dbReference>
<dbReference type="GO" id="GO:0019062">
    <property type="term" value="P:virion attachment to host cell"/>
    <property type="evidence" value="ECO:0007669"/>
    <property type="project" value="InterPro"/>
</dbReference>
<dbReference type="AlphaFoldDB" id="A0AAW3YWS3"/>
<dbReference type="Pfam" id="PF21882">
    <property type="entry name" value="Gp53-like_C"/>
    <property type="match status" value="1"/>
</dbReference>